<dbReference type="eggNOG" id="KOG3703">
    <property type="taxonomic scope" value="Eukaryota"/>
</dbReference>
<organism evidence="7">
    <name type="scientific">Aureococcus anophagefferens</name>
    <name type="common">Harmful bloom alga</name>
    <dbReference type="NCBI Taxonomy" id="44056"/>
    <lineage>
        <taxon>Eukaryota</taxon>
        <taxon>Sar</taxon>
        <taxon>Stramenopiles</taxon>
        <taxon>Ochrophyta</taxon>
        <taxon>Pelagophyceae</taxon>
        <taxon>Pelagomonadales</taxon>
        <taxon>Pelagomonadaceae</taxon>
        <taxon>Aureococcus</taxon>
    </lineage>
</organism>
<dbReference type="RefSeq" id="XP_009038273.1">
    <property type="nucleotide sequence ID" value="XM_009040025.1"/>
</dbReference>
<evidence type="ECO:0000256" key="3">
    <source>
        <dbReference type="PIRSR" id="PIRSR637359-2"/>
    </source>
</evidence>
<evidence type="ECO:0008006" key="8">
    <source>
        <dbReference type="Google" id="ProtNLM"/>
    </source>
</evidence>
<evidence type="ECO:0000313" key="6">
    <source>
        <dbReference type="EMBL" id="EGB07036.1"/>
    </source>
</evidence>
<evidence type="ECO:0000256" key="1">
    <source>
        <dbReference type="ARBA" id="ARBA00022679"/>
    </source>
</evidence>
<dbReference type="InterPro" id="IPR027417">
    <property type="entry name" value="P-loop_NTPase"/>
</dbReference>
<protein>
    <recommendedName>
        <fullName evidence="8">Sulfotransferase domain-containing protein</fullName>
    </recommendedName>
</protein>
<feature type="active site" description="For sulfotransferase activity" evidence="2">
    <location>
        <position position="257"/>
    </location>
</feature>
<gene>
    <name evidence="6" type="ORF">AURANDRAFT_65268</name>
</gene>
<reference evidence="6 7" key="1">
    <citation type="journal article" date="2011" name="Proc. Natl. Acad. Sci. U.S.A.">
        <title>Niche of harmful alga Aureococcus anophagefferens revealed through ecogenomics.</title>
        <authorList>
            <person name="Gobler C.J."/>
            <person name="Berry D.L."/>
            <person name="Dyhrman S.T."/>
            <person name="Wilhelm S.W."/>
            <person name="Salamov A."/>
            <person name="Lobanov A.V."/>
            <person name="Zhang Y."/>
            <person name="Collier J.L."/>
            <person name="Wurch L.L."/>
            <person name="Kustka A.B."/>
            <person name="Dill B.D."/>
            <person name="Shah M."/>
            <person name="VerBerkmoes N.C."/>
            <person name="Kuo A."/>
            <person name="Terry A."/>
            <person name="Pangilinan J."/>
            <person name="Lindquist E.A."/>
            <person name="Lucas S."/>
            <person name="Paulsen I.T."/>
            <person name="Hattenrath-Lehmann T.K."/>
            <person name="Talmage S.C."/>
            <person name="Walker E.A."/>
            <person name="Koch F."/>
            <person name="Burson A.M."/>
            <person name="Marcoval M.A."/>
            <person name="Tang Y.Z."/>
            <person name="Lecleir G.R."/>
            <person name="Coyne K.J."/>
            <person name="Berg G.M."/>
            <person name="Bertrand E.M."/>
            <person name="Saito M.A."/>
            <person name="Gladyshev V.N."/>
            <person name="Grigoriev I.V."/>
        </authorList>
    </citation>
    <scope>NUCLEOTIDE SEQUENCE [LARGE SCALE GENOMIC DNA]</scope>
    <source>
        <strain evidence="7">CCMP 1984</strain>
    </source>
</reference>
<name>F0YDA9_AURAN</name>
<evidence type="ECO:0000256" key="5">
    <source>
        <dbReference type="SAM" id="SignalP"/>
    </source>
</evidence>
<dbReference type="Proteomes" id="UP000002729">
    <property type="component" value="Unassembled WGS sequence"/>
</dbReference>
<proteinExistence type="predicted"/>
<dbReference type="SUPFAM" id="SSF52540">
    <property type="entry name" value="P-loop containing nucleoside triphosphate hydrolases"/>
    <property type="match status" value="2"/>
</dbReference>
<dbReference type="GeneID" id="20225248"/>
<dbReference type="PANTHER" id="PTHR10605">
    <property type="entry name" value="HEPARAN SULFATE SULFOTRANSFERASE"/>
    <property type="match status" value="1"/>
</dbReference>
<accession>F0YDA9</accession>
<dbReference type="Gene3D" id="3.40.50.300">
    <property type="entry name" value="P-loop containing nucleotide triphosphate hydrolases"/>
    <property type="match status" value="2"/>
</dbReference>
<evidence type="ECO:0000256" key="4">
    <source>
        <dbReference type="SAM" id="MobiDB-lite"/>
    </source>
</evidence>
<feature type="region of interest" description="Disordered" evidence="4">
    <location>
        <begin position="671"/>
        <end position="710"/>
    </location>
</feature>
<dbReference type="InterPro" id="IPR037359">
    <property type="entry name" value="NST/OST"/>
</dbReference>
<keyword evidence="7" id="KW-1185">Reference proteome</keyword>
<dbReference type="AlphaFoldDB" id="F0YDA9"/>
<dbReference type="KEGG" id="aaf:AURANDRAFT_65268"/>
<dbReference type="OrthoDB" id="203266at2759"/>
<dbReference type="EMBL" id="GL833132">
    <property type="protein sequence ID" value="EGB07036.1"/>
    <property type="molecule type" value="Genomic_DNA"/>
</dbReference>
<dbReference type="PANTHER" id="PTHR10605:SF56">
    <property type="entry name" value="BIFUNCTIONAL HEPARAN SULFATE N-DEACETYLASE_N-SULFOTRANSFERASE"/>
    <property type="match status" value="1"/>
</dbReference>
<dbReference type="InParanoid" id="F0YDA9"/>
<dbReference type="GO" id="GO:0008146">
    <property type="term" value="F:sulfotransferase activity"/>
    <property type="evidence" value="ECO:0007669"/>
    <property type="project" value="InterPro"/>
</dbReference>
<feature type="signal peptide" evidence="5">
    <location>
        <begin position="1"/>
        <end position="23"/>
    </location>
</feature>
<keyword evidence="5" id="KW-0732">Signal</keyword>
<evidence type="ECO:0000313" key="7">
    <source>
        <dbReference type="Proteomes" id="UP000002729"/>
    </source>
</evidence>
<keyword evidence="1" id="KW-0808">Transferase</keyword>
<feature type="binding site" evidence="3">
    <location>
        <position position="366"/>
    </location>
    <ligand>
        <name>3'-phosphoadenylyl sulfate</name>
        <dbReference type="ChEBI" id="CHEBI:58339"/>
    </ligand>
</feature>
<sequence>MRRAAAVVLVSLLARAGAPPVEGETPEEAEARKARERKEVEVDMLAMHHWRGPAASRRAAAGADVFPARRFCDQPANADMYLCDAFRDYLAGTPEARDERAGANIPAAMLLNRIHARNEEIASQAQRHTADRSRHRRSFQTRLWLAGAALCTTLVLVLRDAAVAGRASPLSAPRVRLARVACGDATAAQDRSAGPRRFVLDGRAKCASAAAVDAGACVAGGGRAGVARAALSFLAGGADAEKSLRCLPTFLIVGAQKAATGSLSDWLSRHPALRRGDGPAAHRREVHYFDQLPGNGSDTAALEATWRDYLRSFPAVSRDEARAGVATFEKSPSYARFPDALALARHLVPGVHLVVVLRDPVDRAYSAYCHHLCRIQIFNPTSIRIDFDLTELENSQVWSGPPKPVVEFGTGHHARHGRFYEVSRPLPRSPAGAVVSAAPRRGCFRAAWTLDEAEGYVGDCAGRGDLSPLACAAGACAPETFDAYVRGATVAKLFLRAPPAPAADDAAAGADAPRFAPAGLPARWAKAPGGAVDVVADGDYAAQLSSIYGHFPRRQVHVLFFDDVVGDPLGVLDELQAAPNSTIQFDFNGRLGLPYHDFEPQLRRRKGRYDVAPLRTSLWDHALDALRPRRHRDAEAAPPMAKATRALLRDFYEAPLRRLWRTLRDHGDLHVIPPRSWSDRSDDDAPAPRFRARRSPRVPSPGAQLTDEVP</sequence>
<evidence type="ECO:0000256" key="2">
    <source>
        <dbReference type="PIRSR" id="PIRSR637359-1"/>
    </source>
</evidence>
<feature type="chain" id="PRO_5003261579" description="Sulfotransferase domain-containing protein" evidence="5">
    <location>
        <begin position="24"/>
        <end position="710"/>
    </location>
</feature>
<feature type="binding site" evidence="3">
    <location>
        <position position="358"/>
    </location>
    <ligand>
        <name>3'-phosphoadenylyl sulfate</name>
        <dbReference type="ChEBI" id="CHEBI:58339"/>
    </ligand>
</feature>